<sequence>MEYLHLQVTKYYYLNMNNSITDNIIIFINDSPATIMRSIAGRVKERRLE</sequence>
<dbReference type="AlphaFoldDB" id="A0A5J4PAZ7"/>
<reference evidence="1" key="1">
    <citation type="submission" date="2019-03" db="EMBL/GenBank/DDBJ databases">
        <title>Single cell metagenomics reveals metabolic interactions within the superorganism composed of flagellate Streblomastix strix and complex community of Bacteroidetes bacteria on its surface.</title>
        <authorList>
            <person name="Treitli S.C."/>
            <person name="Kolisko M."/>
            <person name="Husnik F."/>
            <person name="Keeling P."/>
            <person name="Hampl V."/>
        </authorList>
    </citation>
    <scope>NUCLEOTIDE SEQUENCE</scope>
    <source>
        <strain evidence="1">STM</strain>
    </source>
</reference>
<name>A0A5J4PAZ7_9ZZZZ</name>
<organism evidence="1">
    <name type="scientific">termite gut metagenome</name>
    <dbReference type="NCBI Taxonomy" id="433724"/>
    <lineage>
        <taxon>unclassified sequences</taxon>
        <taxon>metagenomes</taxon>
        <taxon>organismal metagenomes</taxon>
    </lineage>
</organism>
<accession>A0A5J4PAZ7</accession>
<evidence type="ECO:0000313" key="1">
    <source>
        <dbReference type="EMBL" id="KAA6306462.1"/>
    </source>
</evidence>
<dbReference type="EMBL" id="SNRY01009888">
    <property type="protein sequence ID" value="KAA6306462.1"/>
    <property type="molecule type" value="Genomic_DNA"/>
</dbReference>
<proteinExistence type="predicted"/>
<feature type="non-terminal residue" evidence="1">
    <location>
        <position position="49"/>
    </location>
</feature>
<comment type="caution">
    <text evidence="1">The sequence shown here is derived from an EMBL/GenBank/DDBJ whole genome shotgun (WGS) entry which is preliminary data.</text>
</comment>
<protein>
    <submittedName>
        <fullName evidence="1">Uncharacterized protein</fullName>
    </submittedName>
</protein>
<gene>
    <name evidence="1" type="ORF">EZS27_041881</name>
</gene>